<feature type="region of interest" description="Disordered" evidence="1">
    <location>
        <begin position="56"/>
        <end position="77"/>
    </location>
</feature>
<organism evidence="2 3">
    <name type="scientific">Penicillium camemberti (strain FM 013)</name>
    <dbReference type="NCBI Taxonomy" id="1429867"/>
    <lineage>
        <taxon>Eukaryota</taxon>
        <taxon>Fungi</taxon>
        <taxon>Dikarya</taxon>
        <taxon>Ascomycota</taxon>
        <taxon>Pezizomycotina</taxon>
        <taxon>Eurotiomycetes</taxon>
        <taxon>Eurotiomycetidae</taxon>
        <taxon>Eurotiales</taxon>
        <taxon>Aspergillaceae</taxon>
        <taxon>Penicillium</taxon>
    </lineage>
</organism>
<dbReference type="Proteomes" id="UP000053732">
    <property type="component" value="Unassembled WGS sequence"/>
</dbReference>
<dbReference type="AlphaFoldDB" id="A0A0G4PX45"/>
<name>A0A0G4PX45_PENC3</name>
<evidence type="ECO:0000313" key="2">
    <source>
        <dbReference type="EMBL" id="CRL30776.1"/>
    </source>
</evidence>
<protein>
    <submittedName>
        <fullName evidence="2">Str. FM013</fullName>
    </submittedName>
</protein>
<dbReference type="EMBL" id="HG793192">
    <property type="protein sequence ID" value="CRL30776.1"/>
    <property type="molecule type" value="Genomic_DNA"/>
</dbReference>
<gene>
    <name evidence="2" type="ORF">PCAMFM013_S059g000017</name>
</gene>
<proteinExistence type="predicted"/>
<accession>A0A0G4PX45</accession>
<evidence type="ECO:0000313" key="3">
    <source>
        <dbReference type="Proteomes" id="UP000053732"/>
    </source>
</evidence>
<evidence type="ECO:0000256" key="1">
    <source>
        <dbReference type="SAM" id="MobiDB-lite"/>
    </source>
</evidence>
<sequence>MTAQFTHANATNQSTTKRNALLGSIKYKMLALKDFEECHVLAGWIRQLFFDMFEQQRGQDKNGHSPEAAGEDFNIPNSEALDTVGDTSMALDVDSIIADIPRPAPWELPYTMSNDNILWHNWLLGYQDGG</sequence>
<reference evidence="2 3" key="1">
    <citation type="journal article" date="2014" name="Nat. Commun.">
        <title>Multiple recent horizontal transfers of a large genomic region in cheese making fungi.</title>
        <authorList>
            <person name="Cheeseman K."/>
            <person name="Ropars J."/>
            <person name="Renault P."/>
            <person name="Dupont J."/>
            <person name="Gouzy J."/>
            <person name="Branca A."/>
            <person name="Abraham A.L."/>
            <person name="Ceppi M."/>
            <person name="Conseiller E."/>
            <person name="Debuchy R."/>
            <person name="Malagnac F."/>
            <person name="Goarin A."/>
            <person name="Silar P."/>
            <person name="Lacoste S."/>
            <person name="Sallet E."/>
            <person name="Bensimon A."/>
            <person name="Giraud T."/>
            <person name="Brygoo Y."/>
        </authorList>
    </citation>
    <scope>NUCLEOTIDE SEQUENCE [LARGE SCALE GENOMIC DNA]</scope>
    <source>
        <strain evidence="3">FM 013</strain>
    </source>
</reference>
<keyword evidence="3" id="KW-1185">Reference proteome</keyword>